<feature type="chain" id="PRO_5046087597" evidence="1">
    <location>
        <begin position="21"/>
        <end position="412"/>
    </location>
</feature>
<protein>
    <submittedName>
        <fullName evidence="2">ABC transporter substrate-binding protein</fullName>
    </submittedName>
</protein>
<evidence type="ECO:0000313" key="3">
    <source>
        <dbReference type="Proteomes" id="UP001597520"/>
    </source>
</evidence>
<sequence>MKKGIGFLALLLIVFLTACGNSGSSSDNSIEFLVSGDSVEGNAISTMAEKYNEENDANVKVVDVPYEDMATRVTNMVRDGNPPELIRTTKFSPLWKDQLLNLADIGKERNVDESLFIEVEGKVKALPLDLTAVGMFVNKDLFEEAGVEYPTSEDDIWTWEEFTSSVNKVTENTNAEYGFVMDQSQHRLLTMLYQFGSEGIRPNDNGEYQVNQETKEGIEYFTQLNNEGVMPKNVWTSGANAASLFKSGRVAAYMSGNWQLQDFSENVTNFEWASVYMPKEDNRATNLGGNYIAAFDGTGNEEATNDFISWLYKKENHEQMSQVGGYLPVVENAEVDYQFAQESFEVYQNEIDASAEVSSYMQTEFVAKQLTAEESVDNVLREEVIGVLNNDKSIEEALNNTTDAYTEAYGDN</sequence>
<keyword evidence="3" id="KW-1185">Reference proteome</keyword>
<dbReference type="Proteomes" id="UP001597520">
    <property type="component" value="Unassembled WGS sequence"/>
</dbReference>
<comment type="caution">
    <text evidence="2">The sequence shown here is derived from an EMBL/GenBank/DDBJ whole genome shotgun (WGS) entry which is preliminary data.</text>
</comment>
<reference evidence="3" key="1">
    <citation type="journal article" date="2019" name="Int. J. Syst. Evol. Microbiol.">
        <title>The Global Catalogue of Microorganisms (GCM) 10K type strain sequencing project: providing services to taxonomists for standard genome sequencing and annotation.</title>
        <authorList>
            <consortium name="The Broad Institute Genomics Platform"/>
            <consortium name="The Broad Institute Genome Sequencing Center for Infectious Disease"/>
            <person name="Wu L."/>
            <person name="Ma J."/>
        </authorList>
    </citation>
    <scope>NUCLEOTIDE SEQUENCE [LARGE SCALE GENOMIC DNA]</scope>
    <source>
        <strain evidence="3">KCTC 33792</strain>
    </source>
</reference>
<keyword evidence="1" id="KW-0732">Signal</keyword>
<evidence type="ECO:0000256" key="1">
    <source>
        <dbReference type="SAM" id="SignalP"/>
    </source>
</evidence>
<dbReference type="PANTHER" id="PTHR43649:SF12">
    <property type="entry name" value="DIACETYLCHITOBIOSE BINDING PROTEIN DASA"/>
    <property type="match status" value="1"/>
</dbReference>
<dbReference type="Pfam" id="PF13416">
    <property type="entry name" value="SBP_bac_8"/>
    <property type="match status" value="1"/>
</dbReference>
<feature type="signal peptide" evidence="1">
    <location>
        <begin position="1"/>
        <end position="20"/>
    </location>
</feature>
<accession>A0ABW5T2I1</accession>
<proteinExistence type="predicted"/>
<dbReference type="RefSeq" id="WP_380713513.1">
    <property type="nucleotide sequence ID" value="NZ_JBHUML010000003.1"/>
</dbReference>
<dbReference type="InterPro" id="IPR006059">
    <property type="entry name" value="SBP"/>
</dbReference>
<gene>
    <name evidence="2" type="ORF">ACFSUB_12110</name>
</gene>
<name>A0ABW5T2I1_9BACI</name>
<dbReference type="EMBL" id="JBHUML010000003">
    <property type="protein sequence ID" value="MFD2706210.1"/>
    <property type="molecule type" value="Genomic_DNA"/>
</dbReference>
<dbReference type="SUPFAM" id="SSF53850">
    <property type="entry name" value="Periplasmic binding protein-like II"/>
    <property type="match status" value="1"/>
</dbReference>
<evidence type="ECO:0000313" key="2">
    <source>
        <dbReference type="EMBL" id="MFD2706210.1"/>
    </source>
</evidence>
<dbReference type="PANTHER" id="PTHR43649">
    <property type="entry name" value="ARABINOSE-BINDING PROTEIN-RELATED"/>
    <property type="match status" value="1"/>
</dbReference>
<organism evidence="2 3">
    <name type="scientific">Salibacterium lacus</name>
    <dbReference type="NCBI Taxonomy" id="1898109"/>
    <lineage>
        <taxon>Bacteria</taxon>
        <taxon>Bacillati</taxon>
        <taxon>Bacillota</taxon>
        <taxon>Bacilli</taxon>
        <taxon>Bacillales</taxon>
        <taxon>Bacillaceae</taxon>
    </lineage>
</organism>
<dbReference type="Gene3D" id="3.40.190.10">
    <property type="entry name" value="Periplasmic binding protein-like II"/>
    <property type="match status" value="1"/>
</dbReference>
<dbReference type="InterPro" id="IPR050490">
    <property type="entry name" value="Bact_solute-bd_prot1"/>
</dbReference>
<dbReference type="PROSITE" id="PS51257">
    <property type="entry name" value="PROKAR_LIPOPROTEIN"/>
    <property type="match status" value="1"/>
</dbReference>
<dbReference type="CDD" id="cd13585">
    <property type="entry name" value="PBP2_TMBP_like"/>
    <property type="match status" value="1"/>
</dbReference>